<dbReference type="PANTHER" id="PTHR21237:SF23">
    <property type="entry name" value="GRPE PROTEIN HOMOLOG, MITOCHONDRIAL"/>
    <property type="match status" value="1"/>
</dbReference>
<comment type="caution">
    <text evidence="8">The sequence shown here is derived from an EMBL/GenBank/DDBJ whole genome shotgun (WGS) entry which is preliminary data.</text>
</comment>
<dbReference type="GO" id="GO:0006457">
    <property type="term" value="P:protein folding"/>
    <property type="evidence" value="ECO:0007669"/>
    <property type="project" value="InterPro"/>
</dbReference>
<evidence type="ECO:0000256" key="6">
    <source>
        <dbReference type="SAM" id="Coils"/>
    </source>
</evidence>
<dbReference type="Gene3D" id="2.30.22.10">
    <property type="entry name" value="Head domain of nucleotide exchange factor GrpE"/>
    <property type="match status" value="1"/>
</dbReference>
<evidence type="ECO:0000256" key="5">
    <source>
        <dbReference type="RuleBase" id="RU004478"/>
    </source>
</evidence>
<dbReference type="SUPFAM" id="SSF58014">
    <property type="entry name" value="Coiled-coil domain of nucleotide exchange factor GrpE"/>
    <property type="match status" value="1"/>
</dbReference>
<protein>
    <recommendedName>
        <fullName evidence="3 4">Protein GrpE</fullName>
    </recommendedName>
    <alternativeName>
        <fullName evidence="3">HSP-70 cofactor</fullName>
    </alternativeName>
</protein>
<evidence type="ECO:0000256" key="1">
    <source>
        <dbReference type="ARBA" id="ARBA00009054"/>
    </source>
</evidence>
<keyword evidence="2 3" id="KW-0143">Chaperone</keyword>
<dbReference type="HAMAP" id="MF_01151">
    <property type="entry name" value="GrpE"/>
    <property type="match status" value="1"/>
</dbReference>
<comment type="subcellular location">
    <subcellularLocation>
        <location evidence="3">Cytoplasm</location>
    </subcellularLocation>
</comment>
<dbReference type="InterPro" id="IPR013805">
    <property type="entry name" value="GrpE_CC"/>
</dbReference>
<keyword evidence="3" id="KW-0963">Cytoplasm</keyword>
<feature type="region of interest" description="Disordered" evidence="7">
    <location>
        <begin position="1"/>
        <end position="35"/>
    </location>
</feature>
<keyword evidence="6" id="KW-0175">Coiled coil</keyword>
<evidence type="ECO:0000313" key="9">
    <source>
        <dbReference type="Proteomes" id="UP000321306"/>
    </source>
</evidence>
<name>A0A511N2F0_DEIC1</name>
<gene>
    <name evidence="3 8" type="primary">grpE</name>
    <name evidence="8" type="ORF">DC3_22260</name>
</gene>
<feature type="coiled-coil region" evidence="6">
    <location>
        <begin position="43"/>
        <end position="77"/>
    </location>
</feature>
<dbReference type="AlphaFoldDB" id="A0A511N2F0"/>
<evidence type="ECO:0000256" key="2">
    <source>
        <dbReference type="ARBA" id="ARBA00023186"/>
    </source>
</evidence>
<dbReference type="GO" id="GO:0051087">
    <property type="term" value="F:protein-folding chaperone binding"/>
    <property type="evidence" value="ECO:0007669"/>
    <property type="project" value="InterPro"/>
</dbReference>
<evidence type="ECO:0000256" key="7">
    <source>
        <dbReference type="SAM" id="MobiDB-lite"/>
    </source>
</evidence>
<dbReference type="GO" id="GO:0000774">
    <property type="term" value="F:adenyl-nucleotide exchange factor activity"/>
    <property type="evidence" value="ECO:0007669"/>
    <property type="project" value="InterPro"/>
</dbReference>
<evidence type="ECO:0000256" key="3">
    <source>
        <dbReference type="HAMAP-Rule" id="MF_01151"/>
    </source>
</evidence>
<dbReference type="Pfam" id="PF01025">
    <property type="entry name" value="GrpE"/>
    <property type="match status" value="1"/>
</dbReference>
<comment type="subunit">
    <text evidence="3">Homodimer.</text>
</comment>
<accession>A0A511N2F0</accession>
<dbReference type="GO" id="GO:0051082">
    <property type="term" value="F:unfolded protein binding"/>
    <property type="evidence" value="ECO:0007669"/>
    <property type="project" value="TreeGrafter"/>
</dbReference>
<organism evidence="8 9">
    <name type="scientific">Deinococcus cellulosilyticus (strain DSM 18568 / NBRC 106333 / KACC 11606 / 5516J-15)</name>
    <dbReference type="NCBI Taxonomy" id="1223518"/>
    <lineage>
        <taxon>Bacteria</taxon>
        <taxon>Thermotogati</taxon>
        <taxon>Deinococcota</taxon>
        <taxon>Deinococci</taxon>
        <taxon>Deinococcales</taxon>
        <taxon>Deinococcaceae</taxon>
        <taxon>Deinococcus</taxon>
    </lineage>
</organism>
<dbReference type="Proteomes" id="UP000321306">
    <property type="component" value="Unassembled WGS sequence"/>
</dbReference>
<feature type="compositionally biased region" description="Basic and acidic residues" evidence="7">
    <location>
        <begin position="1"/>
        <end position="13"/>
    </location>
</feature>
<keyword evidence="9" id="KW-1185">Reference proteome</keyword>
<reference evidence="8 9" key="1">
    <citation type="submission" date="2019-07" db="EMBL/GenBank/DDBJ databases">
        <title>Whole genome shotgun sequence of Deinococcus cellulosilyticus NBRC 106333.</title>
        <authorList>
            <person name="Hosoyama A."/>
            <person name="Uohara A."/>
            <person name="Ohji S."/>
            <person name="Ichikawa N."/>
        </authorList>
    </citation>
    <scope>NUCLEOTIDE SEQUENCE [LARGE SCALE GENOMIC DNA]</scope>
    <source>
        <strain evidence="8 9">NBRC 106333</strain>
    </source>
</reference>
<keyword evidence="3 4" id="KW-0346">Stress response</keyword>
<evidence type="ECO:0000256" key="4">
    <source>
        <dbReference type="RuleBase" id="RU000639"/>
    </source>
</evidence>
<dbReference type="Gene3D" id="3.90.20.20">
    <property type="match status" value="1"/>
</dbReference>
<comment type="function">
    <text evidence="3 4">Participates actively in the response to hyperosmotic and heat shock by preventing the aggregation of stress-denatured proteins, in association with DnaK and GrpE. It is the nucleotide exchange factor for DnaK and may function as a thermosensor. Unfolded proteins bind initially to DnaJ; upon interaction with the DnaJ-bound protein, DnaK hydrolyzes its bound ATP, resulting in the formation of a stable complex. GrpE releases ADP from DnaK; ATP binding to DnaK triggers the release of the substrate protein, thus completing the reaction cycle. Several rounds of ATP-dependent interactions between DnaJ, DnaK and GrpE are required for fully efficient folding.</text>
</comment>
<dbReference type="CDD" id="cd00446">
    <property type="entry name" value="GrpE"/>
    <property type="match status" value="1"/>
</dbReference>
<dbReference type="OrthoDB" id="9812586at2"/>
<dbReference type="PANTHER" id="PTHR21237">
    <property type="entry name" value="GRPE PROTEIN"/>
    <property type="match status" value="1"/>
</dbReference>
<dbReference type="RefSeq" id="WP_146884396.1">
    <property type="nucleotide sequence ID" value="NZ_BJXB01000008.1"/>
</dbReference>
<sequence length="192" mass="21471">MSEENLKDQHLTEDQVDDNDTDTTSGFDPDNLDPEMMAGVQKMMEQLQRADELEKEVNDLKGKYARLLADFENYRRRTNQDVLDAQGAGVAKAAEVLFPIHDDLDRALQAAQQNPDSVIGGLQGVLNNLLRSFEKLGLEQTGKEGEQFDPNFHEALTVVPGEQDDVIVQVYQTGFKIGSRLIRPARVVVSKK</sequence>
<dbReference type="InterPro" id="IPR009012">
    <property type="entry name" value="GrpE_head"/>
</dbReference>
<comment type="similarity">
    <text evidence="1 3 5">Belongs to the GrpE family.</text>
</comment>
<proteinExistence type="inferred from homology"/>
<dbReference type="InterPro" id="IPR000740">
    <property type="entry name" value="GrpE"/>
</dbReference>
<dbReference type="EMBL" id="BJXB01000008">
    <property type="protein sequence ID" value="GEM46591.1"/>
    <property type="molecule type" value="Genomic_DNA"/>
</dbReference>
<dbReference type="GO" id="GO:0005737">
    <property type="term" value="C:cytoplasm"/>
    <property type="evidence" value="ECO:0007669"/>
    <property type="project" value="UniProtKB-SubCell"/>
</dbReference>
<dbReference type="GO" id="GO:0042803">
    <property type="term" value="F:protein homodimerization activity"/>
    <property type="evidence" value="ECO:0007669"/>
    <property type="project" value="InterPro"/>
</dbReference>
<dbReference type="SUPFAM" id="SSF51064">
    <property type="entry name" value="Head domain of nucleotide exchange factor GrpE"/>
    <property type="match status" value="1"/>
</dbReference>
<evidence type="ECO:0000313" key="8">
    <source>
        <dbReference type="EMBL" id="GEM46591.1"/>
    </source>
</evidence>
<dbReference type="PROSITE" id="PS01071">
    <property type="entry name" value="GRPE"/>
    <property type="match status" value="1"/>
</dbReference>
<dbReference type="PRINTS" id="PR00773">
    <property type="entry name" value="GRPEPROTEIN"/>
</dbReference>